<reference evidence="2 3" key="1">
    <citation type="submission" date="2024-03" db="EMBL/GenBank/DDBJ databases">
        <title>The genome assembly and annotation of the cricket Gryllus longicercus Weissman &amp; Gray.</title>
        <authorList>
            <person name="Szrajer S."/>
            <person name="Gray D."/>
            <person name="Ylla G."/>
        </authorList>
    </citation>
    <scope>NUCLEOTIDE SEQUENCE [LARGE SCALE GENOMIC DNA]</scope>
    <source>
        <strain evidence="2">DAG 2021-001</strain>
        <tissue evidence="2">Whole body minus gut</tissue>
    </source>
</reference>
<dbReference type="Proteomes" id="UP001378592">
    <property type="component" value="Unassembled WGS sequence"/>
</dbReference>
<organism evidence="2 3">
    <name type="scientific">Gryllus longicercus</name>
    <dbReference type="NCBI Taxonomy" id="2509291"/>
    <lineage>
        <taxon>Eukaryota</taxon>
        <taxon>Metazoa</taxon>
        <taxon>Ecdysozoa</taxon>
        <taxon>Arthropoda</taxon>
        <taxon>Hexapoda</taxon>
        <taxon>Insecta</taxon>
        <taxon>Pterygota</taxon>
        <taxon>Neoptera</taxon>
        <taxon>Polyneoptera</taxon>
        <taxon>Orthoptera</taxon>
        <taxon>Ensifera</taxon>
        <taxon>Gryllidea</taxon>
        <taxon>Grylloidea</taxon>
        <taxon>Gryllidae</taxon>
        <taxon>Gryllinae</taxon>
        <taxon>Gryllus</taxon>
    </lineage>
</organism>
<protein>
    <submittedName>
        <fullName evidence="2">Uncharacterized protein</fullName>
    </submittedName>
</protein>
<evidence type="ECO:0000256" key="1">
    <source>
        <dbReference type="SAM" id="MobiDB-lite"/>
    </source>
</evidence>
<dbReference type="PROSITE" id="PS51257">
    <property type="entry name" value="PROKAR_LIPOPROTEIN"/>
    <property type="match status" value="1"/>
</dbReference>
<name>A0AAN9VN37_9ORTH</name>
<proteinExistence type="predicted"/>
<feature type="compositionally biased region" description="Basic and acidic residues" evidence="1">
    <location>
        <begin position="334"/>
        <end position="346"/>
    </location>
</feature>
<comment type="caution">
    <text evidence="2">The sequence shown here is derived from an EMBL/GenBank/DDBJ whole genome shotgun (WGS) entry which is preliminary data.</text>
</comment>
<sequence length="409" mass="45365">MATGRVELSAMAIESQIHSLWETLQATTTSLAACDRLMQEYHERRSKNASTQTEFIHSGGRPHVCPHCSTPILPLPVVPEVDQSRERIHQPTPKRNEGGDVGPILEPIVGRKSMYCCGCEEISDSREKSEDVDSMPPGHHLLEDKGHVREVMGKAEAKETNMFRKSKESEKFSASRRDCATSPFFFELSKPVGISSSCPSFRGLARSASVRRLSDQHYQHISEDARATAGTQIHLPGDKKTMNIVTSPPSNVREKQDQNEDAALISKFPKGDSPQLEKPLCSDTSVSSIVLDSPRESSRSVNESPSAGAKTKGGVKRWLKKNAAVLRGTKRTGSRTDSRDESRESESFQPRALLEEVRAAVREEFQLREDGKQPQQESSAANALNSTLEVLCRDLDSHLRVSWRTISTF</sequence>
<feature type="region of interest" description="Disordered" evidence="1">
    <location>
        <begin position="239"/>
        <end position="258"/>
    </location>
</feature>
<gene>
    <name evidence="2" type="ORF">R5R35_012578</name>
</gene>
<accession>A0AAN9VN37</accession>
<dbReference type="AlphaFoldDB" id="A0AAN9VN37"/>
<evidence type="ECO:0000313" key="3">
    <source>
        <dbReference type="Proteomes" id="UP001378592"/>
    </source>
</evidence>
<dbReference type="EMBL" id="JAZDUA010000181">
    <property type="protein sequence ID" value="KAK7865282.1"/>
    <property type="molecule type" value="Genomic_DNA"/>
</dbReference>
<evidence type="ECO:0000313" key="2">
    <source>
        <dbReference type="EMBL" id="KAK7865282.1"/>
    </source>
</evidence>
<feature type="region of interest" description="Disordered" evidence="1">
    <location>
        <begin position="267"/>
        <end position="352"/>
    </location>
</feature>
<keyword evidence="3" id="KW-1185">Reference proteome</keyword>